<evidence type="ECO:0000256" key="1">
    <source>
        <dbReference type="ARBA" id="ARBA00009975"/>
    </source>
</evidence>
<dbReference type="GO" id="GO:0004345">
    <property type="term" value="F:glucose-6-phosphate dehydrogenase activity"/>
    <property type="evidence" value="ECO:0007669"/>
    <property type="project" value="UniProtKB-EC"/>
</dbReference>
<sequence>MAPLPIAMAAPHQFSFRSPELKLSSLHHPVSWGIYNGHGSNIMPRICPLKICTVTKLRIRKVLRQCGLHVPRKVEKDTPKSNEAKNSVDHVQLSNESGAAFQGSEIVKCSKDETATVSDTKPSNEHQHQNQDSTVPSLCIAVIGATGELARSKVFPALFALYYSGYLPQNVGIFGYSRKKLSDMDLRDMIAGTLTCRVDHHENCEDKLEKFLSQTYHIDGGNCNREGMTKLHTKMKQIEGEGEANRIFYLSVPQEALLDVALSLADGAQSQRGWNRIIIEKPFGFDALSSEKITHSLQSKLEESQIYRIDHLLGKDLIENLTVMRFSNLVFEPLWSRTYIRNVQVVFSQECGIEARGRYFDGYGTLRDIVHSHVLQTIALFAMEQPVSLDGEDIRNEKVKVLRSIRKLDLGDVVLGQLKDESNKAESYMRSLTPTFFAAALYIENARWDGVPFLIKTGMGLMKNRVEIRIQFRHVPGSLYREKFGQNIDLDTNELILRDQPEEAILLKVNNKVPGLGLQLDASELNLLYRDKYNVEMPDSYEHLLLDVIDGDNHLFMRSDEVAAAWEILSPVIHEIDQHKVTPELYEPGGRGPVGAYYLGAKHGVRWADE</sequence>
<evidence type="ECO:0000313" key="9">
    <source>
        <dbReference type="Proteomes" id="UP001210211"/>
    </source>
</evidence>
<dbReference type="EMBL" id="JAMRDG010000001">
    <property type="protein sequence ID" value="KAJ3699722.1"/>
    <property type="molecule type" value="Genomic_DNA"/>
</dbReference>
<name>A0AAD5ZKT2_9POAL</name>
<dbReference type="Proteomes" id="UP001210211">
    <property type="component" value="Unassembled WGS sequence"/>
</dbReference>
<dbReference type="GO" id="GO:0050661">
    <property type="term" value="F:NADP binding"/>
    <property type="evidence" value="ECO:0007669"/>
    <property type="project" value="InterPro"/>
</dbReference>
<accession>A0AAD5ZKT2</accession>
<dbReference type="Gene3D" id="3.30.360.10">
    <property type="entry name" value="Dihydrodipicolinate Reductase, domain 2"/>
    <property type="match status" value="1"/>
</dbReference>
<dbReference type="EC" id="1.1.1.49" evidence="5"/>
<gene>
    <name evidence="8" type="ORF">LUZ61_003427</name>
</gene>
<protein>
    <recommendedName>
        <fullName evidence="5">Glucose-6-phosphate 1-dehydrogenase</fullName>
        <ecNumber evidence="5">1.1.1.49</ecNumber>
    </recommendedName>
</protein>
<evidence type="ECO:0000259" key="6">
    <source>
        <dbReference type="Pfam" id="PF00479"/>
    </source>
</evidence>
<comment type="function">
    <text evidence="5">Catalyzes the rate-limiting step of the oxidative pentose-phosphate pathway, which represents a route for the dissimilation of carbohydrates besides glycolysis.</text>
</comment>
<feature type="domain" description="Glucose-6-phosphate dehydrogenase C-terminal" evidence="7">
    <location>
        <begin position="323"/>
        <end position="607"/>
    </location>
</feature>
<keyword evidence="9" id="KW-1185">Reference proteome</keyword>
<evidence type="ECO:0000259" key="7">
    <source>
        <dbReference type="Pfam" id="PF02781"/>
    </source>
</evidence>
<dbReference type="InterPro" id="IPR022675">
    <property type="entry name" value="G6P_DH_C"/>
</dbReference>
<comment type="catalytic activity">
    <reaction evidence="5">
        <text>D-glucose 6-phosphate + NADP(+) = 6-phospho-D-glucono-1,5-lactone + NADPH + H(+)</text>
        <dbReference type="Rhea" id="RHEA:15841"/>
        <dbReference type="ChEBI" id="CHEBI:15378"/>
        <dbReference type="ChEBI" id="CHEBI:57783"/>
        <dbReference type="ChEBI" id="CHEBI:57955"/>
        <dbReference type="ChEBI" id="CHEBI:58349"/>
        <dbReference type="ChEBI" id="CHEBI:61548"/>
        <dbReference type="EC" id="1.1.1.49"/>
    </reaction>
</comment>
<comment type="similarity">
    <text evidence="1 5">Belongs to the glucose-6-phosphate dehydrogenase family.</text>
</comment>
<organism evidence="8 9">
    <name type="scientific">Rhynchospora tenuis</name>
    <dbReference type="NCBI Taxonomy" id="198213"/>
    <lineage>
        <taxon>Eukaryota</taxon>
        <taxon>Viridiplantae</taxon>
        <taxon>Streptophyta</taxon>
        <taxon>Embryophyta</taxon>
        <taxon>Tracheophyta</taxon>
        <taxon>Spermatophyta</taxon>
        <taxon>Magnoliopsida</taxon>
        <taxon>Liliopsida</taxon>
        <taxon>Poales</taxon>
        <taxon>Cyperaceae</taxon>
        <taxon>Cyperoideae</taxon>
        <taxon>Rhynchosporeae</taxon>
        <taxon>Rhynchospora</taxon>
    </lineage>
</organism>
<dbReference type="Gene3D" id="3.40.50.720">
    <property type="entry name" value="NAD(P)-binding Rossmann-like Domain"/>
    <property type="match status" value="1"/>
</dbReference>
<dbReference type="InterPro" id="IPR036291">
    <property type="entry name" value="NAD(P)-bd_dom_sf"/>
</dbReference>
<comment type="caution">
    <text evidence="8">The sequence shown here is derived from an EMBL/GenBank/DDBJ whole genome shotgun (WGS) entry which is preliminary data.</text>
</comment>
<evidence type="ECO:0000256" key="4">
    <source>
        <dbReference type="ARBA" id="ARBA00023277"/>
    </source>
</evidence>
<evidence type="ECO:0000256" key="2">
    <source>
        <dbReference type="ARBA" id="ARBA00022526"/>
    </source>
</evidence>
<comment type="pathway">
    <text evidence="5">Carbohydrate degradation; pentose phosphate pathway; D-ribulose 5-phosphate from D-glucose 6-phosphate (oxidative stage): step 1/3.</text>
</comment>
<evidence type="ECO:0000313" key="8">
    <source>
        <dbReference type="EMBL" id="KAJ3699722.1"/>
    </source>
</evidence>
<keyword evidence="4 5" id="KW-0119">Carbohydrate metabolism</keyword>
<keyword evidence="5" id="KW-0560">Oxidoreductase</keyword>
<dbReference type="NCBIfam" id="TIGR00871">
    <property type="entry name" value="zwf"/>
    <property type="match status" value="1"/>
</dbReference>
<dbReference type="GO" id="GO:0006006">
    <property type="term" value="P:glucose metabolic process"/>
    <property type="evidence" value="ECO:0007669"/>
    <property type="project" value="UniProtKB-KW"/>
</dbReference>
<dbReference type="SUPFAM" id="SSF51735">
    <property type="entry name" value="NAD(P)-binding Rossmann-fold domains"/>
    <property type="match status" value="1"/>
</dbReference>
<dbReference type="GO" id="GO:0006098">
    <property type="term" value="P:pentose-phosphate shunt"/>
    <property type="evidence" value="ECO:0007669"/>
    <property type="project" value="UniProtKB-ARBA"/>
</dbReference>
<evidence type="ECO:0000256" key="3">
    <source>
        <dbReference type="ARBA" id="ARBA00022857"/>
    </source>
</evidence>
<dbReference type="AlphaFoldDB" id="A0AAD5ZKT2"/>
<feature type="domain" description="Glucose-6-phosphate dehydrogenase NAD-binding" evidence="6">
    <location>
        <begin position="142"/>
        <end position="320"/>
    </location>
</feature>
<dbReference type="SUPFAM" id="SSF55347">
    <property type="entry name" value="Glyceraldehyde-3-phosphate dehydrogenase-like, C-terminal domain"/>
    <property type="match status" value="1"/>
</dbReference>
<dbReference type="PRINTS" id="PR00079">
    <property type="entry name" value="G6PDHDRGNASE"/>
</dbReference>
<dbReference type="InterPro" id="IPR001282">
    <property type="entry name" value="G6P_DH"/>
</dbReference>
<reference evidence="8 9" key="1">
    <citation type="journal article" date="2022" name="Cell">
        <title>Repeat-based holocentromeres influence genome architecture and karyotype evolution.</title>
        <authorList>
            <person name="Hofstatter P.G."/>
            <person name="Thangavel G."/>
            <person name="Lux T."/>
            <person name="Neumann P."/>
            <person name="Vondrak T."/>
            <person name="Novak P."/>
            <person name="Zhang M."/>
            <person name="Costa L."/>
            <person name="Castellani M."/>
            <person name="Scott A."/>
            <person name="Toegelov H."/>
            <person name="Fuchs J."/>
            <person name="Mata-Sucre Y."/>
            <person name="Dias Y."/>
            <person name="Vanzela A.L.L."/>
            <person name="Huettel B."/>
            <person name="Almeida C.C.S."/>
            <person name="Simkova H."/>
            <person name="Souza G."/>
            <person name="Pedrosa-Harand A."/>
            <person name="Macas J."/>
            <person name="Mayer K.F.X."/>
            <person name="Houben A."/>
            <person name="Marques A."/>
        </authorList>
    </citation>
    <scope>NUCLEOTIDE SEQUENCE [LARGE SCALE GENOMIC DNA]</scope>
    <source>
        <strain evidence="8">RhyTen1mFocal</strain>
    </source>
</reference>
<dbReference type="PANTHER" id="PTHR23429:SF4">
    <property type="entry name" value="INACTIVE GLUCOSE-6-PHOSPHATE 1-DEHYDROGENASE 4, CHLOROPLASTIC"/>
    <property type="match status" value="1"/>
</dbReference>
<dbReference type="HAMAP" id="MF_00966">
    <property type="entry name" value="G6PD"/>
    <property type="match status" value="1"/>
</dbReference>
<dbReference type="Pfam" id="PF00479">
    <property type="entry name" value="G6PD_N"/>
    <property type="match status" value="1"/>
</dbReference>
<keyword evidence="3 5" id="KW-0521">NADP</keyword>
<dbReference type="Pfam" id="PF02781">
    <property type="entry name" value="G6PD_C"/>
    <property type="match status" value="1"/>
</dbReference>
<evidence type="ECO:0000256" key="5">
    <source>
        <dbReference type="RuleBase" id="RU362120"/>
    </source>
</evidence>
<proteinExistence type="inferred from homology"/>
<dbReference type="FunFam" id="3.30.360.10:FF:000018">
    <property type="entry name" value="Glucose-6-phosphate 1-dehydrogenase"/>
    <property type="match status" value="1"/>
</dbReference>
<keyword evidence="2 5" id="KW-0313">Glucose metabolism</keyword>
<dbReference type="PANTHER" id="PTHR23429">
    <property type="entry name" value="GLUCOSE-6-PHOSPHATE 1-DEHYDROGENASE G6PD"/>
    <property type="match status" value="1"/>
</dbReference>
<dbReference type="InterPro" id="IPR022674">
    <property type="entry name" value="G6P_DH_NAD-bd"/>
</dbReference>